<protein>
    <submittedName>
        <fullName evidence="2">Protein-glutamate O-methyltransferase CheR</fullName>
    </submittedName>
</protein>
<dbReference type="OrthoDB" id="9816309at2"/>
<accession>A0A3M9MRY4</accession>
<sequence>MQEPELRIVDEELEKLLKEMARLYRYDFTAYSRESLKRRINRVLLLKKIPSIAELHYQVTTDPDFFAYLVEQITVNVTEMFRNPAFFHTLRQEVFPILAQEPFIRIWHAGCSTGEEVYSLAILLQEANLLNRTLLYGTDLNPHVLQQAKSGLFHVANLKTYSENYLQSGGTSSLSDYYTVRYNQALFSDELRQRMVFSVHNLVSDQSFNEFNLILCRNVLIYFNRDLQDRVFNLFTESLPAGGILALGAKETLVHSTSKDAYTYLNREQKIWMKSGSASYAGKKI</sequence>
<dbReference type="Pfam" id="PF01739">
    <property type="entry name" value="CheR"/>
    <property type="match status" value="1"/>
</dbReference>
<dbReference type="InterPro" id="IPR022641">
    <property type="entry name" value="CheR_N"/>
</dbReference>
<dbReference type="SMART" id="SM00138">
    <property type="entry name" value="MeTrc"/>
    <property type="match status" value="1"/>
</dbReference>
<dbReference type="Proteomes" id="UP000271010">
    <property type="component" value="Unassembled WGS sequence"/>
</dbReference>
<dbReference type="InterPro" id="IPR029063">
    <property type="entry name" value="SAM-dependent_MTases_sf"/>
</dbReference>
<reference evidence="2 3" key="1">
    <citation type="submission" date="2018-11" db="EMBL/GenBank/DDBJ databases">
        <title>Rufibacter latericius sp. nov., isolated from water in Baiyang Lake.</title>
        <authorList>
            <person name="Yang Y."/>
        </authorList>
    </citation>
    <scope>NUCLEOTIDE SEQUENCE [LARGE SCALE GENOMIC DNA]</scope>
    <source>
        <strain evidence="2 3">MCC P1</strain>
    </source>
</reference>
<gene>
    <name evidence="2" type="ORF">EFA69_19560</name>
</gene>
<dbReference type="InterPro" id="IPR022642">
    <property type="entry name" value="CheR_C"/>
</dbReference>
<dbReference type="GO" id="GO:0008757">
    <property type="term" value="F:S-adenosylmethionine-dependent methyltransferase activity"/>
    <property type="evidence" value="ECO:0007669"/>
    <property type="project" value="InterPro"/>
</dbReference>
<dbReference type="PROSITE" id="PS50123">
    <property type="entry name" value="CHER"/>
    <property type="match status" value="1"/>
</dbReference>
<proteinExistence type="predicted"/>
<dbReference type="Gene3D" id="3.40.50.150">
    <property type="entry name" value="Vaccinia Virus protein VP39"/>
    <property type="match status" value="1"/>
</dbReference>
<keyword evidence="2" id="KW-0808">Transferase</keyword>
<evidence type="ECO:0000259" key="1">
    <source>
        <dbReference type="PROSITE" id="PS50123"/>
    </source>
</evidence>
<dbReference type="PRINTS" id="PR00996">
    <property type="entry name" value="CHERMTFRASE"/>
</dbReference>
<name>A0A3M9MRY4_9BACT</name>
<evidence type="ECO:0000313" key="2">
    <source>
        <dbReference type="EMBL" id="RNI28261.1"/>
    </source>
</evidence>
<dbReference type="AlphaFoldDB" id="A0A3M9MRY4"/>
<dbReference type="EMBL" id="RJJE01000017">
    <property type="protein sequence ID" value="RNI28261.1"/>
    <property type="molecule type" value="Genomic_DNA"/>
</dbReference>
<dbReference type="InterPro" id="IPR050903">
    <property type="entry name" value="Bact_Chemotaxis_MeTrfase"/>
</dbReference>
<dbReference type="PANTHER" id="PTHR24422">
    <property type="entry name" value="CHEMOTAXIS PROTEIN METHYLTRANSFERASE"/>
    <property type="match status" value="1"/>
</dbReference>
<feature type="domain" description="CheR-type methyltransferase" evidence="1">
    <location>
        <begin position="1"/>
        <end position="277"/>
    </location>
</feature>
<dbReference type="SUPFAM" id="SSF53335">
    <property type="entry name" value="S-adenosyl-L-methionine-dependent methyltransferases"/>
    <property type="match status" value="1"/>
</dbReference>
<dbReference type="Pfam" id="PF03705">
    <property type="entry name" value="CheR_N"/>
    <property type="match status" value="1"/>
</dbReference>
<dbReference type="InterPro" id="IPR000780">
    <property type="entry name" value="CheR_MeTrfase"/>
</dbReference>
<dbReference type="GO" id="GO:0032259">
    <property type="term" value="P:methylation"/>
    <property type="evidence" value="ECO:0007669"/>
    <property type="project" value="UniProtKB-KW"/>
</dbReference>
<evidence type="ECO:0000313" key="3">
    <source>
        <dbReference type="Proteomes" id="UP000271010"/>
    </source>
</evidence>
<comment type="caution">
    <text evidence="2">The sequence shown here is derived from an EMBL/GenBank/DDBJ whole genome shotgun (WGS) entry which is preliminary data.</text>
</comment>
<keyword evidence="3" id="KW-1185">Reference proteome</keyword>
<organism evidence="2 3">
    <name type="scientific">Rufibacter immobilis</name>
    <dbReference type="NCBI Taxonomy" id="1348778"/>
    <lineage>
        <taxon>Bacteria</taxon>
        <taxon>Pseudomonadati</taxon>
        <taxon>Bacteroidota</taxon>
        <taxon>Cytophagia</taxon>
        <taxon>Cytophagales</taxon>
        <taxon>Hymenobacteraceae</taxon>
        <taxon>Rufibacter</taxon>
    </lineage>
</organism>
<keyword evidence="2" id="KW-0489">Methyltransferase</keyword>
<dbReference type="RefSeq" id="WP_123134729.1">
    <property type="nucleotide sequence ID" value="NZ_JBHMAD010000005.1"/>
</dbReference>
<dbReference type="PANTHER" id="PTHR24422:SF8">
    <property type="entry name" value="CHEMOTAXIS PROTEIN"/>
    <property type="match status" value="1"/>
</dbReference>
<dbReference type="SUPFAM" id="SSF47757">
    <property type="entry name" value="Chemotaxis receptor methyltransferase CheR, N-terminal domain"/>
    <property type="match status" value="1"/>
</dbReference>